<dbReference type="SUPFAM" id="SSF50475">
    <property type="entry name" value="FMN-binding split barrel"/>
    <property type="match status" value="1"/>
</dbReference>
<comment type="caution">
    <text evidence="6">The sequence shown here is derived from an EMBL/GenBank/DDBJ whole genome shotgun (WGS) entry which is preliminary data.</text>
</comment>
<keyword evidence="4" id="KW-0560">Oxidoreductase</keyword>
<dbReference type="Proteomes" id="UP001597013">
    <property type="component" value="Unassembled WGS sequence"/>
</dbReference>
<evidence type="ECO:0000259" key="5">
    <source>
        <dbReference type="Pfam" id="PF12766"/>
    </source>
</evidence>
<evidence type="ECO:0000313" key="7">
    <source>
        <dbReference type="Proteomes" id="UP001597013"/>
    </source>
</evidence>
<evidence type="ECO:0000313" key="6">
    <source>
        <dbReference type="EMBL" id="MFD1061816.1"/>
    </source>
</evidence>
<dbReference type="PANTHER" id="PTHR10851">
    <property type="entry name" value="PYRIDOXINE-5-PHOSPHATE OXIDASE"/>
    <property type="match status" value="1"/>
</dbReference>
<sequence length="180" mass="20936">MTQDILEQIKRELTNGHAKRGHPFRYFTLATNNGKTSRLRTVVLRKMRSDFTLIVYTDLRSEKIKHINKNSAVNALFYNPKKLTQVTIEGHAKIITDSEKLKAYWTNIPEKSRKDYTAIKPPGTAIKNPDNVEYNFDNPNFCIIEIVPETIEYLQLKRPNHLRVLFKKNDGDFDGEFLVP</sequence>
<keyword evidence="7" id="KW-1185">Reference proteome</keyword>
<proteinExistence type="predicted"/>
<organism evidence="6 7">
    <name type="scientific">Winogradskyella litorisediminis</name>
    <dbReference type="NCBI Taxonomy" id="1156618"/>
    <lineage>
        <taxon>Bacteria</taxon>
        <taxon>Pseudomonadati</taxon>
        <taxon>Bacteroidota</taxon>
        <taxon>Flavobacteriia</taxon>
        <taxon>Flavobacteriales</taxon>
        <taxon>Flavobacteriaceae</taxon>
        <taxon>Winogradskyella</taxon>
    </lineage>
</organism>
<comment type="cofactor">
    <cofactor evidence="1">
        <name>FMN</name>
        <dbReference type="ChEBI" id="CHEBI:58210"/>
    </cofactor>
</comment>
<dbReference type="RefSeq" id="WP_386127078.1">
    <property type="nucleotide sequence ID" value="NZ_JBHTJL010000003.1"/>
</dbReference>
<evidence type="ECO:0000256" key="4">
    <source>
        <dbReference type="ARBA" id="ARBA00023002"/>
    </source>
</evidence>
<dbReference type="EMBL" id="JBHTJL010000003">
    <property type="protein sequence ID" value="MFD1061816.1"/>
    <property type="molecule type" value="Genomic_DNA"/>
</dbReference>
<accession>A0ABW3N2P1</accession>
<dbReference type="InterPro" id="IPR000659">
    <property type="entry name" value="Pyridox_Oxase"/>
</dbReference>
<dbReference type="PANTHER" id="PTHR10851:SF3">
    <property type="entry name" value="PYRIDOXINE_PYRIDOXAMINE 5'-PHOSPHATE OXIDASE 2"/>
    <property type="match status" value="1"/>
</dbReference>
<feature type="domain" description="Pyridoxamine 5'-phosphate oxidase Alr4036 family FMN-binding" evidence="5">
    <location>
        <begin position="18"/>
        <end position="95"/>
    </location>
</feature>
<evidence type="ECO:0000256" key="1">
    <source>
        <dbReference type="ARBA" id="ARBA00001917"/>
    </source>
</evidence>
<dbReference type="InterPro" id="IPR024624">
    <property type="entry name" value="Pyridox_Oxase_Alr4036_FMN-bd"/>
</dbReference>
<gene>
    <name evidence="6" type="ORF">ACFQ1Q_01060</name>
</gene>
<protein>
    <submittedName>
        <fullName evidence="6">Pyridoxamine 5'-phosphate oxidase family protein</fullName>
    </submittedName>
</protein>
<name>A0ABW3N2P1_9FLAO</name>
<dbReference type="Gene3D" id="2.30.110.10">
    <property type="entry name" value="Electron Transport, Fmn-binding Protein, Chain A"/>
    <property type="match status" value="1"/>
</dbReference>
<dbReference type="InterPro" id="IPR012349">
    <property type="entry name" value="Split_barrel_FMN-bd"/>
</dbReference>
<evidence type="ECO:0000256" key="3">
    <source>
        <dbReference type="ARBA" id="ARBA00022643"/>
    </source>
</evidence>
<reference evidence="7" key="1">
    <citation type="journal article" date="2019" name="Int. J. Syst. Evol. Microbiol.">
        <title>The Global Catalogue of Microorganisms (GCM) 10K type strain sequencing project: providing services to taxonomists for standard genome sequencing and annotation.</title>
        <authorList>
            <consortium name="The Broad Institute Genomics Platform"/>
            <consortium name="The Broad Institute Genome Sequencing Center for Infectious Disease"/>
            <person name="Wu L."/>
            <person name="Ma J."/>
        </authorList>
    </citation>
    <scope>NUCLEOTIDE SEQUENCE [LARGE SCALE GENOMIC DNA]</scope>
    <source>
        <strain evidence="7">CCUG 62215</strain>
    </source>
</reference>
<dbReference type="Pfam" id="PF12766">
    <property type="entry name" value="Pyridox_oxase_2"/>
    <property type="match status" value="1"/>
</dbReference>
<keyword evidence="2" id="KW-0285">Flavoprotein</keyword>
<keyword evidence="3" id="KW-0288">FMN</keyword>
<evidence type="ECO:0000256" key="2">
    <source>
        <dbReference type="ARBA" id="ARBA00022630"/>
    </source>
</evidence>